<keyword evidence="1" id="KW-0812">Transmembrane</keyword>
<gene>
    <name evidence="2" type="ORF">ACFSQP_03145</name>
</gene>
<comment type="caution">
    <text evidence="2">The sequence shown here is derived from an EMBL/GenBank/DDBJ whole genome shotgun (WGS) entry which is preliminary data.</text>
</comment>
<evidence type="ECO:0008006" key="4">
    <source>
        <dbReference type="Google" id="ProtNLM"/>
    </source>
</evidence>
<accession>A0ABW5KSC4</accession>
<keyword evidence="1" id="KW-0472">Membrane</keyword>
<evidence type="ECO:0000313" key="3">
    <source>
        <dbReference type="Proteomes" id="UP001597472"/>
    </source>
</evidence>
<proteinExistence type="predicted"/>
<sequence>MNKLKLVLYTLLVLALVVNFLVNGLPENLTGYQSMGIIAILILLVVLIGYQILKIKKNKSH</sequence>
<protein>
    <recommendedName>
        <fullName evidence="4">LPXTG cell wall anchor domain-containing protein</fullName>
    </recommendedName>
</protein>
<keyword evidence="1" id="KW-1133">Transmembrane helix</keyword>
<keyword evidence="3" id="KW-1185">Reference proteome</keyword>
<dbReference type="EMBL" id="JBHULS010000001">
    <property type="protein sequence ID" value="MFD2550805.1"/>
    <property type="molecule type" value="Genomic_DNA"/>
</dbReference>
<name>A0ABW5KSC4_9FLAO</name>
<reference evidence="3" key="1">
    <citation type="journal article" date="2019" name="Int. J. Syst. Evol. Microbiol.">
        <title>The Global Catalogue of Microorganisms (GCM) 10K type strain sequencing project: providing services to taxonomists for standard genome sequencing and annotation.</title>
        <authorList>
            <consortium name="The Broad Institute Genomics Platform"/>
            <consortium name="The Broad Institute Genome Sequencing Center for Infectious Disease"/>
            <person name="Wu L."/>
            <person name="Ma J."/>
        </authorList>
    </citation>
    <scope>NUCLEOTIDE SEQUENCE [LARGE SCALE GENOMIC DNA]</scope>
    <source>
        <strain evidence="3">KCTC 42587</strain>
    </source>
</reference>
<feature type="transmembrane region" description="Helical" evidence="1">
    <location>
        <begin position="34"/>
        <end position="53"/>
    </location>
</feature>
<dbReference type="Proteomes" id="UP001597472">
    <property type="component" value="Unassembled WGS sequence"/>
</dbReference>
<organism evidence="2 3">
    <name type="scientific">Bizionia sediminis</name>
    <dbReference type="NCBI Taxonomy" id="1737064"/>
    <lineage>
        <taxon>Bacteria</taxon>
        <taxon>Pseudomonadati</taxon>
        <taxon>Bacteroidota</taxon>
        <taxon>Flavobacteriia</taxon>
        <taxon>Flavobacteriales</taxon>
        <taxon>Flavobacteriaceae</taxon>
        <taxon>Bizionia</taxon>
    </lineage>
</organism>
<evidence type="ECO:0000256" key="1">
    <source>
        <dbReference type="SAM" id="Phobius"/>
    </source>
</evidence>
<evidence type="ECO:0000313" key="2">
    <source>
        <dbReference type="EMBL" id="MFD2550805.1"/>
    </source>
</evidence>
<dbReference type="RefSeq" id="WP_376891699.1">
    <property type="nucleotide sequence ID" value="NZ_JBHULS010000001.1"/>
</dbReference>